<dbReference type="GO" id="GO:0005886">
    <property type="term" value="C:plasma membrane"/>
    <property type="evidence" value="ECO:0007669"/>
    <property type="project" value="UniProtKB-SubCell"/>
</dbReference>
<proteinExistence type="predicted"/>
<feature type="domain" description="RDD" evidence="7">
    <location>
        <begin position="20"/>
        <end position="145"/>
    </location>
</feature>
<name>D3UHN0_HELM1</name>
<dbReference type="AlphaFoldDB" id="D3UHN0"/>
<evidence type="ECO:0000313" key="8">
    <source>
        <dbReference type="EMBL" id="CBG40002.1"/>
    </source>
</evidence>
<keyword evidence="5 6" id="KW-0472">Membrane</keyword>
<dbReference type="Pfam" id="PF06271">
    <property type="entry name" value="RDD"/>
    <property type="match status" value="1"/>
</dbReference>
<dbReference type="KEGG" id="hms:HMU07450"/>
<dbReference type="InterPro" id="IPR051791">
    <property type="entry name" value="Pra-immunoreactive"/>
</dbReference>
<dbReference type="PANTHER" id="PTHR36115">
    <property type="entry name" value="PROLINE-RICH ANTIGEN HOMOLOG-RELATED"/>
    <property type="match status" value="1"/>
</dbReference>
<evidence type="ECO:0000256" key="5">
    <source>
        <dbReference type="ARBA" id="ARBA00023136"/>
    </source>
</evidence>
<reference evidence="8 9" key="1">
    <citation type="journal article" date="2010" name="BMC Genomics">
        <title>Comparative genomics and proteomics of Helicobacter mustelae, an ulcerogenic and carcinogenic gastric pathogen.</title>
        <authorList>
            <person name="O'Toole P.W."/>
            <person name="Snelling W.J."/>
            <person name="Canchaya C."/>
            <person name="Forde B.M."/>
            <person name="Hardie K.R."/>
            <person name="Josenhans C."/>
            <person name="Graham R.L.J."/>
            <person name="McMullan G."/>
            <person name="Parkhill J."/>
            <person name="Belda E."/>
            <person name="Bentley S.D."/>
        </authorList>
    </citation>
    <scope>NUCLEOTIDE SEQUENCE [LARGE SCALE GENOMIC DNA]</scope>
    <source>
        <strain evidence="9">ATCC 43772 / LMG 18044 / NCTC 12198 / 12198</strain>
    </source>
</reference>
<evidence type="ECO:0000256" key="4">
    <source>
        <dbReference type="ARBA" id="ARBA00022989"/>
    </source>
</evidence>
<dbReference type="HOGENOM" id="CLU_053152_5_0_7"/>
<organism evidence="8 9">
    <name type="scientific">Helicobacter mustelae (strain ATCC 43772 / CCUG 25715 / CIP 103759 / LMG 18044 / NCTC 12198 / R85-136P)</name>
    <name type="common">Campylobacter mustelae</name>
    <dbReference type="NCBI Taxonomy" id="679897"/>
    <lineage>
        <taxon>Bacteria</taxon>
        <taxon>Pseudomonadati</taxon>
        <taxon>Campylobacterota</taxon>
        <taxon>Epsilonproteobacteria</taxon>
        <taxon>Campylobacterales</taxon>
        <taxon>Helicobacteraceae</taxon>
        <taxon>Helicobacter</taxon>
    </lineage>
</organism>
<feature type="transmembrane region" description="Helical" evidence="6">
    <location>
        <begin position="60"/>
        <end position="82"/>
    </location>
</feature>
<dbReference type="Proteomes" id="UP000001522">
    <property type="component" value="Chromosome"/>
</dbReference>
<keyword evidence="9" id="KW-1185">Reference proteome</keyword>
<evidence type="ECO:0000256" key="6">
    <source>
        <dbReference type="SAM" id="Phobius"/>
    </source>
</evidence>
<evidence type="ECO:0000256" key="2">
    <source>
        <dbReference type="ARBA" id="ARBA00022475"/>
    </source>
</evidence>
<protein>
    <recommendedName>
        <fullName evidence="7">RDD domain-containing protein</fullName>
    </recommendedName>
</protein>
<keyword evidence="4 6" id="KW-1133">Transmembrane helix</keyword>
<evidence type="ECO:0000256" key="3">
    <source>
        <dbReference type="ARBA" id="ARBA00022692"/>
    </source>
</evidence>
<dbReference type="STRING" id="679897.HMU07450"/>
<keyword evidence="2" id="KW-1003">Cell membrane</keyword>
<evidence type="ECO:0000313" key="9">
    <source>
        <dbReference type="Proteomes" id="UP000001522"/>
    </source>
</evidence>
<dbReference type="InterPro" id="IPR010432">
    <property type="entry name" value="RDD"/>
</dbReference>
<comment type="subcellular location">
    <subcellularLocation>
        <location evidence="1">Cell membrane</location>
        <topology evidence="1">Multi-pass membrane protein</topology>
    </subcellularLocation>
</comment>
<gene>
    <name evidence="8" type="ordered locus">HMU07450</name>
</gene>
<evidence type="ECO:0000259" key="7">
    <source>
        <dbReference type="Pfam" id="PF06271"/>
    </source>
</evidence>
<accession>D3UHN0</accession>
<dbReference type="eggNOG" id="COG1714">
    <property type="taxonomic scope" value="Bacteria"/>
</dbReference>
<keyword evidence="3 6" id="KW-0812">Transmembrane</keyword>
<sequence length="153" mass="17596">MRKDREKIEEMLYREGIEIAPFSKRFFAFLIDEMLISLIFSIALISKIQGKDSLTIINVLSSYALLLLLLRIIYYGVFTYFYGASIGKILLKIKIVQVEDLEIPNLKTTIMRCVCKEIGQMFLYITYLFALGDGTLVRTLHDLLADTIVIQQA</sequence>
<evidence type="ECO:0000256" key="1">
    <source>
        <dbReference type="ARBA" id="ARBA00004651"/>
    </source>
</evidence>
<dbReference type="EMBL" id="FN555004">
    <property type="protein sequence ID" value="CBG40002.1"/>
    <property type="molecule type" value="Genomic_DNA"/>
</dbReference>
<feature type="transmembrane region" description="Helical" evidence="6">
    <location>
        <begin position="26"/>
        <end position="48"/>
    </location>
</feature>